<evidence type="ECO:0000256" key="4">
    <source>
        <dbReference type="ARBA" id="ARBA00022692"/>
    </source>
</evidence>
<protein>
    <recommendedName>
        <fullName evidence="8">YetF C-terminal domain-containing protein</fullName>
    </recommendedName>
</protein>
<feature type="transmembrane region" description="Helical" evidence="7">
    <location>
        <begin position="22"/>
        <end position="41"/>
    </location>
</feature>
<comment type="subcellular location">
    <subcellularLocation>
        <location evidence="1">Cell membrane</location>
        <topology evidence="1">Multi-pass membrane protein</topology>
    </subcellularLocation>
</comment>
<evidence type="ECO:0000313" key="9">
    <source>
        <dbReference type="EMBL" id="OCW59430.1"/>
    </source>
</evidence>
<dbReference type="Proteomes" id="UP000094795">
    <property type="component" value="Unassembled WGS sequence"/>
</dbReference>
<name>A0A1C1Z139_9HYPH</name>
<evidence type="ECO:0000256" key="7">
    <source>
        <dbReference type="SAM" id="Phobius"/>
    </source>
</evidence>
<dbReference type="STRING" id="1480615.AWJ14_10415"/>
<dbReference type="InterPro" id="IPR007353">
    <property type="entry name" value="DUF421"/>
</dbReference>
<keyword evidence="5 7" id="KW-1133">Transmembrane helix</keyword>
<proteinExistence type="inferred from homology"/>
<dbReference type="OrthoDB" id="65069at2"/>
<gene>
    <name evidence="9" type="ORF">AWJ14_10415</name>
</gene>
<comment type="similarity">
    <text evidence="2">Belongs to the UPF0702 family.</text>
</comment>
<feature type="domain" description="YetF C-terminal" evidence="8">
    <location>
        <begin position="101"/>
        <end position="170"/>
    </location>
</feature>
<feature type="transmembrane region" description="Helical" evidence="7">
    <location>
        <begin position="79"/>
        <end position="100"/>
    </location>
</feature>
<sequence>MDQVVVPFDWARMLIGDPPPAFLWEILFRTVVIYVYTFGLIRWIGGRSISQLSMVEFLLVIALGSAVGDSLFYPDVPLLHAMLVITIVVLINKGLDYLILRSDRAQRTIDGMPTWIVRQGRLNPDQTSSRGMGKAEVLALLRLEGISNLGEVEHAFLEANGDLSVFRAKQPLAGLPIVPPHEICPLPQRDPASAADTTYCCFACGTLQQAQEIACRHCGAEEWVEAKLPDPALA</sequence>
<evidence type="ECO:0000256" key="3">
    <source>
        <dbReference type="ARBA" id="ARBA00022475"/>
    </source>
</evidence>
<dbReference type="RefSeq" id="WP_066174151.1">
    <property type="nucleotide sequence ID" value="NZ_LQZT01000001.1"/>
</dbReference>
<organism evidence="9 10">
    <name type="scientific">Hoeflea olei</name>
    <dbReference type="NCBI Taxonomy" id="1480615"/>
    <lineage>
        <taxon>Bacteria</taxon>
        <taxon>Pseudomonadati</taxon>
        <taxon>Pseudomonadota</taxon>
        <taxon>Alphaproteobacteria</taxon>
        <taxon>Hyphomicrobiales</taxon>
        <taxon>Rhizobiaceae</taxon>
        <taxon>Hoeflea</taxon>
    </lineage>
</organism>
<evidence type="ECO:0000259" key="8">
    <source>
        <dbReference type="Pfam" id="PF04239"/>
    </source>
</evidence>
<dbReference type="EMBL" id="LQZT01000001">
    <property type="protein sequence ID" value="OCW59430.1"/>
    <property type="molecule type" value="Genomic_DNA"/>
</dbReference>
<dbReference type="GO" id="GO:0005886">
    <property type="term" value="C:plasma membrane"/>
    <property type="evidence" value="ECO:0007669"/>
    <property type="project" value="UniProtKB-SubCell"/>
</dbReference>
<keyword evidence="10" id="KW-1185">Reference proteome</keyword>
<comment type="caution">
    <text evidence="9">The sequence shown here is derived from an EMBL/GenBank/DDBJ whole genome shotgun (WGS) entry which is preliminary data.</text>
</comment>
<evidence type="ECO:0000256" key="6">
    <source>
        <dbReference type="ARBA" id="ARBA00023136"/>
    </source>
</evidence>
<reference evidence="9 10" key="1">
    <citation type="submission" date="2015-12" db="EMBL/GenBank/DDBJ databases">
        <authorList>
            <person name="Shamseldin A."/>
            <person name="Moawad H."/>
            <person name="Abd El-Rahim W.M."/>
            <person name="Sadowsky M.J."/>
        </authorList>
    </citation>
    <scope>NUCLEOTIDE SEQUENCE [LARGE SCALE GENOMIC DNA]</scope>
    <source>
        <strain evidence="9 10">JC234</strain>
    </source>
</reference>
<evidence type="ECO:0000256" key="1">
    <source>
        <dbReference type="ARBA" id="ARBA00004651"/>
    </source>
</evidence>
<keyword evidence="6 7" id="KW-0472">Membrane</keyword>
<dbReference type="PANTHER" id="PTHR34582:SF6">
    <property type="entry name" value="UPF0702 TRANSMEMBRANE PROTEIN YCAP"/>
    <property type="match status" value="1"/>
</dbReference>
<feature type="transmembrane region" description="Helical" evidence="7">
    <location>
        <begin position="53"/>
        <end position="73"/>
    </location>
</feature>
<dbReference type="InterPro" id="IPR023090">
    <property type="entry name" value="UPF0702_alpha/beta_dom_sf"/>
</dbReference>
<evidence type="ECO:0000313" key="10">
    <source>
        <dbReference type="Proteomes" id="UP000094795"/>
    </source>
</evidence>
<keyword evidence="4 7" id="KW-0812">Transmembrane</keyword>
<accession>A0A1C1Z139</accession>
<dbReference type="Pfam" id="PF04239">
    <property type="entry name" value="DUF421"/>
    <property type="match status" value="1"/>
</dbReference>
<dbReference type="Gene3D" id="3.30.240.20">
    <property type="entry name" value="bsu07140 like domains"/>
    <property type="match status" value="1"/>
</dbReference>
<dbReference type="AlphaFoldDB" id="A0A1C1Z139"/>
<dbReference type="PANTHER" id="PTHR34582">
    <property type="entry name" value="UPF0702 TRANSMEMBRANE PROTEIN YCAP"/>
    <property type="match status" value="1"/>
</dbReference>
<keyword evidence="3" id="KW-1003">Cell membrane</keyword>
<evidence type="ECO:0000256" key="2">
    <source>
        <dbReference type="ARBA" id="ARBA00006448"/>
    </source>
</evidence>
<evidence type="ECO:0000256" key="5">
    <source>
        <dbReference type="ARBA" id="ARBA00022989"/>
    </source>
</evidence>